<proteinExistence type="inferred from homology"/>
<dbReference type="STRING" id="244447.ENSCSEP00000024959"/>
<dbReference type="InParanoid" id="A0A3P8WE39"/>
<evidence type="ECO:0000256" key="11">
    <source>
        <dbReference type="ARBA" id="ARBA00022833"/>
    </source>
</evidence>
<dbReference type="GO" id="GO:0003677">
    <property type="term" value="F:DNA binding"/>
    <property type="evidence" value="ECO:0007669"/>
    <property type="project" value="UniProtKB-KW"/>
</dbReference>
<dbReference type="GO" id="GO:0005524">
    <property type="term" value="F:ATP binding"/>
    <property type="evidence" value="ECO:0007669"/>
    <property type="project" value="UniProtKB-KW"/>
</dbReference>
<dbReference type="SMART" id="SM00490">
    <property type="entry name" value="HELICc"/>
    <property type="match status" value="1"/>
</dbReference>
<dbReference type="GO" id="GO:0006260">
    <property type="term" value="P:DNA replication"/>
    <property type="evidence" value="ECO:0007669"/>
    <property type="project" value="InterPro"/>
</dbReference>
<evidence type="ECO:0000256" key="18">
    <source>
        <dbReference type="ARBA" id="ARBA00048778"/>
    </source>
</evidence>
<keyword evidence="26" id="KW-1185">Reference proteome</keyword>
<dbReference type="GO" id="GO:0005694">
    <property type="term" value="C:chromosome"/>
    <property type="evidence" value="ECO:0007669"/>
    <property type="project" value="TreeGrafter"/>
</dbReference>
<keyword evidence="15" id="KW-0413">Isomerase</keyword>
<dbReference type="Gene3D" id="3.40.50.300">
    <property type="entry name" value="P-loop containing nucleotide triphosphate hydrolases"/>
    <property type="match status" value="2"/>
</dbReference>
<feature type="domain" description="Helicase ATP-binding" evidence="23">
    <location>
        <begin position="105"/>
        <end position="280"/>
    </location>
</feature>
<evidence type="ECO:0000256" key="15">
    <source>
        <dbReference type="ARBA" id="ARBA00023235"/>
    </source>
</evidence>
<feature type="domain" description="Helicase C-terminal" evidence="24">
    <location>
        <begin position="305"/>
        <end position="456"/>
    </location>
</feature>
<dbReference type="SUPFAM" id="SSF52540">
    <property type="entry name" value="P-loop containing nucleoside triphosphate hydrolases"/>
    <property type="match status" value="1"/>
</dbReference>
<dbReference type="SMART" id="SM00956">
    <property type="entry name" value="RQC"/>
    <property type="match status" value="1"/>
</dbReference>
<dbReference type="InterPro" id="IPR001650">
    <property type="entry name" value="Helicase_C-like"/>
</dbReference>
<dbReference type="GO" id="GO:0043138">
    <property type="term" value="F:3'-5' DNA helicase activity"/>
    <property type="evidence" value="ECO:0007669"/>
    <property type="project" value="UniProtKB-EC"/>
</dbReference>
<dbReference type="InterPro" id="IPR011545">
    <property type="entry name" value="DEAD/DEAH_box_helicase_dom"/>
</dbReference>
<organism evidence="25 26">
    <name type="scientific">Cynoglossus semilaevis</name>
    <name type="common">Tongue sole</name>
    <dbReference type="NCBI Taxonomy" id="244447"/>
    <lineage>
        <taxon>Eukaryota</taxon>
        <taxon>Metazoa</taxon>
        <taxon>Chordata</taxon>
        <taxon>Craniata</taxon>
        <taxon>Vertebrata</taxon>
        <taxon>Euteleostomi</taxon>
        <taxon>Actinopterygii</taxon>
        <taxon>Neopterygii</taxon>
        <taxon>Teleostei</taxon>
        <taxon>Neoteleostei</taxon>
        <taxon>Acanthomorphata</taxon>
        <taxon>Carangaria</taxon>
        <taxon>Pleuronectiformes</taxon>
        <taxon>Pleuronectoidei</taxon>
        <taxon>Cynoglossidae</taxon>
        <taxon>Cynoglossinae</taxon>
        <taxon>Cynoglossus</taxon>
    </lineage>
</organism>
<reference evidence="25 26" key="1">
    <citation type="journal article" date="2014" name="Nat. Genet.">
        <title>Whole-genome sequence of a flatfish provides insights into ZW sex chromosome evolution and adaptation to a benthic lifestyle.</title>
        <authorList>
            <person name="Chen S."/>
            <person name="Zhang G."/>
            <person name="Shao C."/>
            <person name="Huang Q."/>
            <person name="Liu G."/>
            <person name="Zhang P."/>
            <person name="Song W."/>
            <person name="An N."/>
            <person name="Chalopin D."/>
            <person name="Volff J.N."/>
            <person name="Hong Y."/>
            <person name="Li Q."/>
            <person name="Sha Z."/>
            <person name="Zhou H."/>
            <person name="Xie M."/>
            <person name="Yu Q."/>
            <person name="Liu Y."/>
            <person name="Xiang H."/>
            <person name="Wang N."/>
            <person name="Wu K."/>
            <person name="Yang C."/>
            <person name="Zhou Q."/>
            <person name="Liao X."/>
            <person name="Yang L."/>
            <person name="Hu Q."/>
            <person name="Zhang J."/>
            <person name="Meng L."/>
            <person name="Jin L."/>
            <person name="Tian Y."/>
            <person name="Lian J."/>
            <person name="Yang J."/>
            <person name="Miao G."/>
            <person name="Liu S."/>
            <person name="Liang Z."/>
            <person name="Yan F."/>
            <person name="Li Y."/>
            <person name="Sun B."/>
            <person name="Zhang H."/>
            <person name="Zhang J."/>
            <person name="Zhu Y."/>
            <person name="Du M."/>
            <person name="Zhao Y."/>
            <person name="Schartl M."/>
            <person name="Tang Q."/>
            <person name="Wang J."/>
        </authorList>
    </citation>
    <scope>NUCLEOTIDE SEQUENCE</scope>
</reference>
<evidence type="ECO:0000256" key="3">
    <source>
        <dbReference type="ARBA" id="ARBA00001947"/>
    </source>
</evidence>
<feature type="compositionally biased region" description="Polar residues" evidence="22">
    <location>
        <begin position="599"/>
        <end position="608"/>
    </location>
</feature>
<keyword evidence="21" id="KW-0175">Coiled coil</keyword>
<comment type="catalytic activity">
    <reaction evidence="18">
        <text>ATP + H2O = ADP + phosphate + H(+)</text>
        <dbReference type="Rhea" id="RHEA:13065"/>
        <dbReference type="ChEBI" id="CHEBI:15377"/>
        <dbReference type="ChEBI" id="CHEBI:15378"/>
        <dbReference type="ChEBI" id="CHEBI:30616"/>
        <dbReference type="ChEBI" id="CHEBI:43474"/>
        <dbReference type="ChEBI" id="CHEBI:456216"/>
    </reaction>
    <physiologicalReaction direction="left-to-right" evidence="18">
        <dbReference type="Rhea" id="RHEA:13066"/>
    </physiologicalReaction>
</comment>
<dbReference type="SMART" id="SM00487">
    <property type="entry name" value="DEXDc"/>
    <property type="match status" value="1"/>
</dbReference>
<evidence type="ECO:0000256" key="22">
    <source>
        <dbReference type="SAM" id="MobiDB-lite"/>
    </source>
</evidence>
<evidence type="ECO:0000256" key="6">
    <source>
        <dbReference type="ARBA" id="ARBA00022553"/>
    </source>
</evidence>
<evidence type="ECO:0000256" key="19">
    <source>
        <dbReference type="ARBA" id="ARBA00051437"/>
    </source>
</evidence>
<evidence type="ECO:0000256" key="7">
    <source>
        <dbReference type="ARBA" id="ARBA00022723"/>
    </source>
</evidence>
<dbReference type="GeneTree" id="ENSGT00940000157013"/>
<dbReference type="InterPro" id="IPR018982">
    <property type="entry name" value="RQC_domain"/>
</dbReference>
<keyword evidence="8 20" id="KW-0547">Nucleotide-binding</keyword>
<dbReference type="Pfam" id="PF00270">
    <property type="entry name" value="DEAD"/>
    <property type="match status" value="1"/>
</dbReference>
<dbReference type="InterPro" id="IPR004589">
    <property type="entry name" value="DNA_helicase_ATP-dep_RecQ"/>
</dbReference>
<keyword evidence="6" id="KW-0597">Phosphoprotein</keyword>
<feature type="region of interest" description="Disordered" evidence="22">
    <location>
        <begin position="682"/>
        <end position="706"/>
    </location>
</feature>
<dbReference type="GO" id="GO:0005737">
    <property type="term" value="C:cytoplasm"/>
    <property type="evidence" value="ECO:0007669"/>
    <property type="project" value="TreeGrafter"/>
</dbReference>
<feature type="coiled-coil region" evidence="21">
    <location>
        <begin position="1"/>
        <end position="42"/>
    </location>
</feature>
<feature type="region of interest" description="Disordered" evidence="22">
    <location>
        <begin position="43"/>
        <end position="69"/>
    </location>
</feature>
<dbReference type="PROSITE" id="PS51194">
    <property type="entry name" value="HELICASE_CTER"/>
    <property type="match status" value="1"/>
</dbReference>
<comment type="cofactor">
    <cofactor evidence="2">
        <name>Mg(2+)</name>
        <dbReference type="ChEBI" id="CHEBI:18420"/>
    </cofactor>
</comment>
<dbReference type="Ensembl" id="ENSCSET00000025291.1">
    <property type="protein sequence ID" value="ENSCSEP00000024959.1"/>
    <property type="gene ID" value="ENSCSEG00000015932.1"/>
</dbReference>
<dbReference type="CDD" id="cd18015">
    <property type="entry name" value="DEXHc_RecQ1"/>
    <property type="match status" value="1"/>
</dbReference>
<dbReference type="PROSITE" id="PS51192">
    <property type="entry name" value="HELICASE_ATP_BIND_1"/>
    <property type="match status" value="1"/>
</dbReference>
<evidence type="ECO:0000256" key="10">
    <source>
        <dbReference type="ARBA" id="ARBA00022806"/>
    </source>
</evidence>
<dbReference type="GO" id="GO:0009378">
    <property type="term" value="F:four-way junction helicase activity"/>
    <property type="evidence" value="ECO:0007669"/>
    <property type="project" value="TreeGrafter"/>
</dbReference>
<dbReference type="InterPro" id="IPR027417">
    <property type="entry name" value="P-loop_NTPase"/>
</dbReference>
<dbReference type="CTD" id="5965"/>
<evidence type="ECO:0000313" key="25">
    <source>
        <dbReference type="Ensembl" id="ENSCSEP00000024959.1"/>
    </source>
</evidence>
<dbReference type="EC" id="5.6.2.4" evidence="20"/>
<dbReference type="PANTHER" id="PTHR13710">
    <property type="entry name" value="DNA HELICASE RECQ FAMILY MEMBER"/>
    <property type="match status" value="1"/>
</dbReference>
<dbReference type="GO" id="GO:0000724">
    <property type="term" value="P:double-strand break repair via homologous recombination"/>
    <property type="evidence" value="ECO:0007669"/>
    <property type="project" value="TreeGrafter"/>
</dbReference>
<dbReference type="GO" id="GO:0046872">
    <property type="term" value="F:metal ion binding"/>
    <property type="evidence" value="ECO:0007669"/>
    <property type="project" value="UniProtKB-KW"/>
</dbReference>
<evidence type="ECO:0000256" key="2">
    <source>
        <dbReference type="ARBA" id="ARBA00001946"/>
    </source>
</evidence>
<dbReference type="InterPro" id="IPR036388">
    <property type="entry name" value="WH-like_DNA-bd_sf"/>
</dbReference>
<accession>A0A3P8WE39</accession>
<dbReference type="RefSeq" id="XP_024913154.1">
    <property type="nucleotide sequence ID" value="XM_025057386.1"/>
</dbReference>
<comment type="cofactor">
    <cofactor evidence="3">
        <name>Zn(2+)</name>
        <dbReference type="ChEBI" id="CHEBI:29105"/>
    </cofactor>
</comment>
<dbReference type="AlphaFoldDB" id="A0A3P8WE39"/>
<keyword evidence="7" id="KW-0479">Metal-binding</keyword>
<feature type="region of interest" description="Disordered" evidence="22">
    <location>
        <begin position="594"/>
        <end position="664"/>
    </location>
</feature>
<evidence type="ECO:0000256" key="20">
    <source>
        <dbReference type="RuleBase" id="RU364117"/>
    </source>
</evidence>
<dbReference type="OrthoDB" id="10261556at2759"/>
<comment type="subcellular location">
    <subcellularLocation>
        <location evidence="4 20">Nucleus</location>
    </subcellularLocation>
</comment>
<dbReference type="FunFam" id="3.40.50.300:FF:000752">
    <property type="entry name" value="ATP-dependent DNA helicase"/>
    <property type="match status" value="1"/>
</dbReference>
<dbReference type="InterPro" id="IPR032284">
    <property type="entry name" value="RecQ_Zn-bd"/>
</dbReference>
<feature type="compositionally biased region" description="Low complexity" evidence="22">
    <location>
        <begin position="48"/>
        <end position="67"/>
    </location>
</feature>
<comment type="catalytic activity">
    <reaction evidence="19">
        <text>dATP + H2O = dADP + phosphate + H(+)</text>
        <dbReference type="Rhea" id="RHEA:51908"/>
        <dbReference type="ChEBI" id="CHEBI:15377"/>
        <dbReference type="ChEBI" id="CHEBI:15378"/>
        <dbReference type="ChEBI" id="CHEBI:43474"/>
        <dbReference type="ChEBI" id="CHEBI:57667"/>
        <dbReference type="ChEBI" id="CHEBI:61404"/>
    </reaction>
    <physiologicalReaction direction="left-to-right" evidence="19">
        <dbReference type="Rhea" id="RHEA:51909"/>
    </physiologicalReaction>
</comment>
<comment type="catalytic activity">
    <reaction evidence="17 20">
        <text>Couples ATP hydrolysis with the unwinding of duplex DNA by translocating in the 3'-5' direction.</text>
        <dbReference type="EC" id="5.6.2.4"/>
    </reaction>
</comment>
<dbReference type="FunFam" id="1.10.10.10:FF:000306">
    <property type="entry name" value="ATP-dependent DNA helicase"/>
    <property type="match status" value="1"/>
</dbReference>
<evidence type="ECO:0000256" key="8">
    <source>
        <dbReference type="ARBA" id="ARBA00022741"/>
    </source>
</evidence>
<dbReference type="Pfam" id="PF00271">
    <property type="entry name" value="Helicase_C"/>
    <property type="match status" value="1"/>
</dbReference>
<keyword evidence="13" id="KW-0007">Acetylation</keyword>
<dbReference type="GO" id="GO:0016887">
    <property type="term" value="F:ATP hydrolysis activity"/>
    <property type="evidence" value="ECO:0007669"/>
    <property type="project" value="RHEA"/>
</dbReference>
<evidence type="ECO:0000256" key="1">
    <source>
        <dbReference type="ARBA" id="ARBA00001936"/>
    </source>
</evidence>
<name>A0A3P8WE39_CYNSE</name>
<evidence type="ECO:0000256" key="17">
    <source>
        <dbReference type="ARBA" id="ARBA00034617"/>
    </source>
</evidence>
<evidence type="ECO:0000256" key="16">
    <source>
        <dbReference type="ARBA" id="ARBA00023242"/>
    </source>
</evidence>
<dbReference type="Gene3D" id="1.10.10.10">
    <property type="entry name" value="Winged helix-like DNA-binding domain superfamily/Winged helix DNA-binding domain"/>
    <property type="match status" value="1"/>
</dbReference>
<evidence type="ECO:0000256" key="5">
    <source>
        <dbReference type="ARBA" id="ARBA00005446"/>
    </source>
</evidence>
<evidence type="ECO:0000256" key="12">
    <source>
        <dbReference type="ARBA" id="ARBA00022840"/>
    </source>
</evidence>
<comment type="similarity">
    <text evidence="5 20">Belongs to the helicase family. RecQ subfamily.</text>
</comment>
<dbReference type="GO" id="GO:0005634">
    <property type="term" value="C:nucleus"/>
    <property type="evidence" value="ECO:0007669"/>
    <property type="project" value="UniProtKB-SubCell"/>
</dbReference>
<dbReference type="GeneID" id="103383029"/>
<dbReference type="PANTHER" id="PTHR13710:SF105">
    <property type="entry name" value="ATP-DEPENDENT DNA HELICASE Q1"/>
    <property type="match status" value="1"/>
</dbReference>
<comment type="cofactor">
    <cofactor evidence="1">
        <name>Mn(2+)</name>
        <dbReference type="ChEBI" id="CHEBI:29035"/>
    </cofactor>
</comment>
<dbReference type="InterPro" id="IPR014001">
    <property type="entry name" value="Helicase_ATP-bd"/>
</dbReference>
<reference evidence="25" key="2">
    <citation type="submission" date="2025-08" db="UniProtKB">
        <authorList>
            <consortium name="Ensembl"/>
        </authorList>
    </citation>
    <scope>IDENTIFICATION</scope>
</reference>
<keyword evidence="9 20" id="KW-0378">Hydrolase</keyword>
<evidence type="ECO:0000259" key="23">
    <source>
        <dbReference type="PROSITE" id="PS51192"/>
    </source>
</evidence>
<dbReference type="CDD" id="cd18794">
    <property type="entry name" value="SF2_C_RecQ"/>
    <property type="match status" value="1"/>
</dbReference>
<sequence>MEDAQEELDSVEAELEMVEVQVAELLQKQTELTSRKNALLRQLEGATSSSSSAKSAKSPGASPSMSKQEMQRYDGTGFQWSKSVEQNLKDTFRLSTFRPLQLRAINLTMSGRDLFLVMPTGRGKSLCYQLPAVCSKGSSLVVTPLVSLMEDQIMYLKSIDVAAVMLNASSSREHAKTVMAGMTESKCPFKLLYVTPEKIAKSKLLMSRLEKAYKADQLSRITVDEVHCCSQWGHDFRPDYKLLGILKRQFPKVPLIGLTATATSSVLKDCEKILCVSQTVTLTASFNRTNLYYEVRIKDCDNDASINDIASLIKTRYKDQSGIVYVFSQKDAEAVASELQKRDISASAYHANMDPEDKSQVHRKWTTNKIRVIVATVAFGMGIDKPDVRFVVHHTISKSIENYYQESGRAGRDGRPADCIVYYGFSDIFRISTMVVMENVGQKKLLTMVDYCQSVDRCRRSLMAVHFDEVWDNKGCGQMCDTCRHANDYVTVDITQHARQVVQILELAVTNDEKLTPLKLVEAWMGKGPAKRRKMIQMTLLSRPQVEAVIVQLLLKSYLGEDFSFTPYATYFYLKLGPKAALLKNNSHSVSVKMKSTEGRSASDTSAAEANDPEVDQTPDHVALDNGCPPQLKQKQLKEQKNMSRTHGKNKEQELKHGPGGSRESVTAAHVVEVDVEINTVNDDGASRPVRPCSKRKSNTPQKARRNPCTNVALVDAHRGAGSLSRASLISDTAAEELCELRSYYSKQLRRINYISHECLAQPAASGVLACIREPLRSLRLPRRVTIAQTARSLWTRVSGRRKLLHR</sequence>
<keyword evidence="16 20" id="KW-0539">Nucleus</keyword>
<dbReference type="Pfam" id="PF16124">
    <property type="entry name" value="RecQ_Zn_bind"/>
    <property type="match status" value="1"/>
</dbReference>
<dbReference type="Proteomes" id="UP000265120">
    <property type="component" value="Chromosome 8"/>
</dbReference>
<dbReference type="NCBIfam" id="TIGR00614">
    <property type="entry name" value="recQ_fam"/>
    <property type="match status" value="1"/>
</dbReference>
<protein>
    <recommendedName>
        <fullName evidence="20">ATP-dependent DNA helicase</fullName>
        <ecNumber evidence="20">5.6.2.4</ecNumber>
    </recommendedName>
</protein>
<evidence type="ECO:0000256" key="14">
    <source>
        <dbReference type="ARBA" id="ARBA00023125"/>
    </source>
</evidence>
<reference evidence="25" key="3">
    <citation type="submission" date="2025-09" db="UniProtKB">
        <authorList>
            <consortium name="Ensembl"/>
        </authorList>
    </citation>
    <scope>IDENTIFICATION</scope>
</reference>
<dbReference type="FunFam" id="3.40.50.300:FF:000596">
    <property type="entry name" value="ATP-dependent DNA helicase"/>
    <property type="match status" value="1"/>
</dbReference>
<evidence type="ECO:0000256" key="4">
    <source>
        <dbReference type="ARBA" id="ARBA00004123"/>
    </source>
</evidence>
<keyword evidence="11" id="KW-0862">Zinc</keyword>
<evidence type="ECO:0000256" key="13">
    <source>
        <dbReference type="ARBA" id="ARBA00022990"/>
    </source>
</evidence>
<feature type="compositionally biased region" description="Basic residues" evidence="22">
    <location>
        <begin position="693"/>
        <end position="706"/>
    </location>
</feature>
<keyword evidence="10 20" id="KW-0347">Helicase</keyword>
<keyword evidence="12 20" id="KW-0067">ATP-binding</keyword>
<evidence type="ECO:0000259" key="24">
    <source>
        <dbReference type="PROSITE" id="PS51194"/>
    </source>
</evidence>
<keyword evidence="14" id="KW-0238">DNA-binding</keyword>
<evidence type="ECO:0000313" key="26">
    <source>
        <dbReference type="Proteomes" id="UP000265120"/>
    </source>
</evidence>
<evidence type="ECO:0000256" key="21">
    <source>
        <dbReference type="SAM" id="Coils"/>
    </source>
</evidence>
<evidence type="ECO:0000256" key="9">
    <source>
        <dbReference type="ARBA" id="ARBA00022801"/>
    </source>
</evidence>